<evidence type="ECO:0000313" key="2">
    <source>
        <dbReference type="Proteomes" id="UP000192343"/>
    </source>
</evidence>
<sequence>MTILPNPRPIHELAGIFQWTTLMRQYRTDDQVRQITGFSPAGTFERFLAINGQPVFEEVLR</sequence>
<accession>A0A1Y1S1A9</accession>
<name>A0A1Y1S1A9_9SPIO</name>
<proteinExistence type="predicted"/>
<dbReference type="RefSeq" id="WP_083048420.1">
    <property type="nucleotide sequence ID" value="NZ_MWQY01000003.1"/>
</dbReference>
<comment type="caution">
    <text evidence="1">The sequence shown here is derived from an EMBL/GenBank/DDBJ whole genome shotgun (WGS) entry which is preliminary data.</text>
</comment>
<reference evidence="1 2" key="1">
    <citation type="submission" date="2017-03" db="EMBL/GenBank/DDBJ databases">
        <title>Draft Genome sequence of Marispirochaeta sp. strain JC444.</title>
        <authorList>
            <person name="Shivani Y."/>
            <person name="Subhash Y."/>
            <person name="Sasikala C."/>
            <person name="Ramana C."/>
        </authorList>
    </citation>
    <scope>NUCLEOTIDE SEQUENCE [LARGE SCALE GENOMIC DNA]</scope>
    <source>
        <strain evidence="1 2">JC444</strain>
    </source>
</reference>
<gene>
    <name evidence="1" type="ORF">B4O97_03625</name>
</gene>
<keyword evidence="2" id="KW-1185">Reference proteome</keyword>
<dbReference type="STRING" id="1963862.B4O97_03625"/>
<protein>
    <submittedName>
        <fullName evidence="1">Uncharacterized protein</fullName>
    </submittedName>
</protein>
<dbReference type="Proteomes" id="UP000192343">
    <property type="component" value="Unassembled WGS sequence"/>
</dbReference>
<evidence type="ECO:0000313" key="1">
    <source>
        <dbReference type="EMBL" id="ORC37292.1"/>
    </source>
</evidence>
<dbReference type="EMBL" id="MWQY01000003">
    <property type="protein sequence ID" value="ORC37292.1"/>
    <property type="molecule type" value="Genomic_DNA"/>
</dbReference>
<organism evidence="1 2">
    <name type="scientific">Marispirochaeta aestuarii</name>
    <dbReference type="NCBI Taxonomy" id="1963862"/>
    <lineage>
        <taxon>Bacteria</taxon>
        <taxon>Pseudomonadati</taxon>
        <taxon>Spirochaetota</taxon>
        <taxon>Spirochaetia</taxon>
        <taxon>Spirochaetales</taxon>
        <taxon>Spirochaetaceae</taxon>
        <taxon>Marispirochaeta</taxon>
    </lineage>
</organism>
<dbReference type="AlphaFoldDB" id="A0A1Y1S1A9"/>